<dbReference type="AlphaFoldDB" id="A0A556MNZ0"/>
<dbReference type="PROSITE" id="PS51257">
    <property type="entry name" value="PROKAR_LIPOPROTEIN"/>
    <property type="match status" value="1"/>
</dbReference>
<dbReference type="Proteomes" id="UP000316008">
    <property type="component" value="Unassembled WGS sequence"/>
</dbReference>
<dbReference type="OrthoDB" id="1178902at2"/>
<reference evidence="2 3" key="1">
    <citation type="submission" date="2019-07" db="EMBL/GenBank/DDBJ databases">
        <authorList>
            <person name="Huq M.A."/>
        </authorList>
    </citation>
    <scope>NUCLEOTIDE SEQUENCE [LARGE SCALE GENOMIC DNA]</scope>
    <source>
        <strain evidence="2 3">MAH-3</strain>
    </source>
</reference>
<dbReference type="InterPro" id="IPR006121">
    <property type="entry name" value="HMA_dom"/>
</dbReference>
<gene>
    <name evidence="2" type="ORF">FO442_14500</name>
</gene>
<feature type="region of interest" description="Disordered" evidence="1">
    <location>
        <begin position="121"/>
        <end position="141"/>
    </location>
</feature>
<dbReference type="RefSeq" id="WP_144333922.1">
    <property type="nucleotide sequence ID" value="NZ_VLPL01000007.1"/>
</dbReference>
<protein>
    <submittedName>
        <fullName evidence="2">Heavy-metal-associated domain-containing protein</fullName>
    </submittedName>
</protein>
<evidence type="ECO:0000313" key="3">
    <source>
        <dbReference type="Proteomes" id="UP000316008"/>
    </source>
</evidence>
<dbReference type="CDD" id="cd00371">
    <property type="entry name" value="HMA"/>
    <property type="match status" value="1"/>
</dbReference>
<dbReference type="InterPro" id="IPR036163">
    <property type="entry name" value="HMA_dom_sf"/>
</dbReference>
<dbReference type="Gene3D" id="3.30.70.100">
    <property type="match status" value="1"/>
</dbReference>
<sequence length="171" mass="18796">MKHSILLGLATVLVLGSCSSTPDKKIIKVEKKVINQKMDPVQADRKLAIEVSGMTCEHACGGSIRMALKETGAVDRVSYDFESGRKTNTAYITFDKSKISADKIVSIIETINDKQFTTGKLSSTDIEGETKSSSPSTTTVTETKTTKINVEVPETNWEMPNIFRFFSHLLS</sequence>
<dbReference type="EMBL" id="VLPL01000007">
    <property type="protein sequence ID" value="TSJ41664.1"/>
    <property type="molecule type" value="Genomic_DNA"/>
</dbReference>
<organism evidence="2 3">
    <name type="scientific">Fluviicola chungangensis</name>
    <dbReference type="NCBI Taxonomy" id="2597671"/>
    <lineage>
        <taxon>Bacteria</taxon>
        <taxon>Pseudomonadati</taxon>
        <taxon>Bacteroidota</taxon>
        <taxon>Flavobacteriia</taxon>
        <taxon>Flavobacteriales</taxon>
        <taxon>Crocinitomicaceae</taxon>
        <taxon>Fluviicola</taxon>
    </lineage>
</organism>
<accession>A0A556MNZ0</accession>
<proteinExistence type="predicted"/>
<dbReference type="GO" id="GO:0046872">
    <property type="term" value="F:metal ion binding"/>
    <property type="evidence" value="ECO:0007669"/>
    <property type="project" value="InterPro"/>
</dbReference>
<comment type="caution">
    <text evidence="2">The sequence shown here is derived from an EMBL/GenBank/DDBJ whole genome shotgun (WGS) entry which is preliminary data.</text>
</comment>
<name>A0A556MNZ0_9FLAO</name>
<evidence type="ECO:0000256" key="1">
    <source>
        <dbReference type="SAM" id="MobiDB-lite"/>
    </source>
</evidence>
<feature type="compositionally biased region" description="Low complexity" evidence="1">
    <location>
        <begin position="131"/>
        <end position="141"/>
    </location>
</feature>
<dbReference type="SUPFAM" id="SSF55008">
    <property type="entry name" value="HMA, heavy metal-associated domain"/>
    <property type="match status" value="1"/>
</dbReference>
<keyword evidence="3" id="KW-1185">Reference proteome</keyword>
<evidence type="ECO:0000313" key="2">
    <source>
        <dbReference type="EMBL" id="TSJ41664.1"/>
    </source>
</evidence>